<gene>
    <name evidence="6" type="ORF">D9611_001444</name>
</gene>
<dbReference type="GO" id="GO:0004674">
    <property type="term" value="F:protein serine/threonine kinase activity"/>
    <property type="evidence" value="ECO:0007669"/>
    <property type="project" value="TreeGrafter"/>
</dbReference>
<dbReference type="OrthoDB" id="346907at2759"/>
<dbReference type="Proteomes" id="UP000541558">
    <property type="component" value="Unassembled WGS sequence"/>
</dbReference>
<reference evidence="6 7" key="1">
    <citation type="journal article" date="2020" name="ISME J.">
        <title>Uncovering the hidden diversity of litter-decomposition mechanisms in mushroom-forming fungi.</title>
        <authorList>
            <person name="Floudas D."/>
            <person name="Bentzer J."/>
            <person name="Ahren D."/>
            <person name="Johansson T."/>
            <person name="Persson P."/>
            <person name="Tunlid A."/>
        </authorList>
    </citation>
    <scope>NUCLEOTIDE SEQUENCE [LARGE SCALE GENOMIC DNA]</scope>
    <source>
        <strain evidence="6 7">CBS 175.51</strain>
    </source>
</reference>
<dbReference type="InterPro" id="IPR000719">
    <property type="entry name" value="Prot_kinase_dom"/>
</dbReference>
<dbReference type="InterPro" id="IPR011009">
    <property type="entry name" value="Kinase-like_dom_sf"/>
</dbReference>
<dbReference type="Pfam" id="PF00069">
    <property type="entry name" value="Pkinase"/>
    <property type="match status" value="1"/>
</dbReference>
<dbReference type="PANTHER" id="PTHR44329:SF288">
    <property type="entry name" value="MITOGEN-ACTIVATED PROTEIN KINASE KINASE KINASE 20"/>
    <property type="match status" value="1"/>
</dbReference>
<evidence type="ECO:0000256" key="3">
    <source>
        <dbReference type="ARBA" id="ARBA00022777"/>
    </source>
</evidence>
<evidence type="ECO:0000256" key="2">
    <source>
        <dbReference type="ARBA" id="ARBA00022741"/>
    </source>
</evidence>
<dbReference type="InterPro" id="IPR008266">
    <property type="entry name" value="Tyr_kinase_AS"/>
</dbReference>
<organism evidence="6 7">
    <name type="scientific">Ephemerocybe angulata</name>
    <dbReference type="NCBI Taxonomy" id="980116"/>
    <lineage>
        <taxon>Eukaryota</taxon>
        <taxon>Fungi</taxon>
        <taxon>Dikarya</taxon>
        <taxon>Basidiomycota</taxon>
        <taxon>Agaricomycotina</taxon>
        <taxon>Agaricomycetes</taxon>
        <taxon>Agaricomycetidae</taxon>
        <taxon>Agaricales</taxon>
        <taxon>Agaricineae</taxon>
        <taxon>Psathyrellaceae</taxon>
        <taxon>Ephemerocybe</taxon>
    </lineage>
</organism>
<keyword evidence="7" id="KW-1185">Reference proteome</keyword>
<dbReference type="PROSITE" id="PS00109">
    <property type="entry name" value="PROTEIN_KINASE_TYR"/>
    <property type="match status" value="1"/>
</dbReference>
<evidence type="ECO:0000256" key="1">
    <source>
        <dbReference type="ARBA" id="ARBA00022679"/>
    </source>
</evidence>
<dbReference type="SUPFAM" id="SSF56112">
    <property type="entry name" value="Protein kinase-like (PK-like)"/>
    <property type="match status" value="1"/>
</dbReference>
<dbReference type="PANTHER" id="PTHR44329">
    <property type="entry name" value="SERINE/THREONINE-PROTEIN KINASE TNNI3K-RELATED"/>
    <property type="match status" value="1"/>
</dbReference>
<comment type="caution">
    <text evidence="6">The sequence shown here is derived from an EMBL/GenBank/DDBJ whole genome shotgun (WGS) entry which is preliminary data.</text>
</comment>
<sequence>MSARNTSPVSHPHASDSHTFPPSALAHLLAGLIAISKNTSRVTPDSDVFPGEYEGNKVICKRLRVRTPAGQRNTTAEVTWAINEGLLWFYCQGPGVLCFLGFYICEEAPFGMALYLVSPHQEAGTMLEYLRLYKGNSRRVSLIKDVVEGLVSLHEKGVIHGDIRGCNIFMNDAGHAMIGEFGCARLSSDGPISPSRHSVGAIPYQPPEHLDALLNDKPVIPSASADIYSLACLIYEMYTDLSPFHEISPRRLPSIRACHIMEAITTDKSRIPLKPKEGDLAYHENGLTNEIWALMEESWDRNSQNRPSASAIRGRPLFTDVAD</sequence>
<keyword evidence="2" id="KW-0547">Nucleotide-binding</keyword>
<dbReference type="AlphaFoldDB" id="A0A8H5CHQ4"/>
<dbReference type="PROSITE" id="PS50011">
    <property type="entry name" value="PROTEIN_KINASE_DOM"/>
    <property type="match status" value="1"/>
</dbReference>
<proteinExistence type="predicted"/>
<keyword evidence="1" id="KW-0808">Transferase</keyword>
<keyword evidence="4" id="KW-0067">ATP-binding</keyword>
<dbReference type="InterPro" id="IPR051681">
    <property type="entry name" value="Ser/Thr_Kinases-Pseudokinases"/>
</dbReference>
<accession>A0A8H5CHQ4</accession>
<dbReference type="Gene3D" id="1.10.510.10">
    <property type="entry name" value="Transferase(Phosphotransferase) domain 1"/>
    <property type="match status" value="1"/>
</dbReference>
<evidence type="ECO:0000313" key="6">
    <source>
        <dbReference type="EMBL" id="KAF5342000.1"/>
    </source>
</evidence>
<dbReference type="CDD" id="cd00180">
    <property type="entry name" value="PKc"/>
    <property type="match status" value="1"/>
</dbReference>
<protein>
    <recommendedName>
        <fullName evidence="5">Protein kinase domain-containing protein</fullName>
    </recommendedName>
</protein>
<name>A0A8H5CHQ4_9AGAR</name>
<keyword evidence="3" id="KW-0418">Kinase</keyword>
<feature type="domain" description="Protein kinase" evidence="5">
    <location>
        <begin position="22"/>
        <end position="318"/>
    </location>
</feature>
<evidence type="ECO:0000256" key="4">
    <source>
        <dbReference type="ARBA" id="ARBA00022840"/>
    </source>
</evidence>
<evidence type="ECO:0000313" key="7">
    <source>
        <dbReference type="Proteomes" id="UP000541558"/>
    </source>
</evidence>
<evidence type="ECO:0000259" key="5">
    <source>
        <dbReference type="PROSITE" id="PS50011"/>
    </source>
</evidence>
<dbReference type="EMBL" id="JAACJK010000001">
    <property type="protein sequence ID" value="KAF5342000.1"/>
    <property type="molecule type" value="Genomic_DNA"/>
</dbReference>
<dbReference type="GO" id="GO:0005524">
    <property type="term" value="F:ATP binding"/>
    <property type="evidence" value="ECO:0007669"/>
    <property type="project" value="UniProtKB-KW"/>
</dbReference>